<evidence type="ECO:0000313" key="3">
    <source>
        <dbReference type="EMBL" id="MDG5900434.1"/>
    </source>
</evidence>
<dbReference type="InterPro" id="IPR011990">
    <property type="entry name" value="TPR-like_helical_dom_sf"/>
</dbReference>
<dbReference type="EMBL" id="SUNE01000006">
    <property type="protein sequence ID" value="MDG5900434.1"/>
    <property type="molecule type" value="Genomic_DNA"/>
</dbReference>
<dbReference type="Proteomes" id="UP001152518">
    <property type="component" value="Unassembled WGS sequence"/>
</dbReference>
<dbReference type="Pfam" id="PF14559">
    <property type="entry name" value="TPR_19"/>
    <property type="match status" value="1"/>
</dbReference>
<keyword evidence="2" id="KW-0812">Transmembrane</keyword>
<protein>
    <submittedName>
        <fullName evidence="3">Nitrite reductase</fullName>
    </submittedName>
</protein>
<proteinExistence type="predicted"/>
<reference evidence="3" key="2">
    <citation type="submission" date="2019-04" db="EMBL/GenBank/DDBJ databases">
        <authorList>
            <person name="Zou H."/>
        </authorList>
    </citation>
    <scope>NUCLEOTIDE SEQUENCE</scope>
    <source>
        <strain evidence="3">2015oxa</strain>
    </source>
</reference>
<evidence type="ECO:0000256" key="2">
    <source>
        <dbReference type="SAM" id="Phobius"/>
    </source>
</evidence>
<dbReference type="SUPFAM" id="SSF48452">
    <property type="entry name" value="TPR-like"/>
    <property type="match status" value="1"/>
</dbReference>
<keyword evidence="2" id="KW-0472">Membrane</keyword>
<dbReference type="GO" id="GO:0017004">
    <property type="term" value="P:cytochrome complex assembly"/>
    <property type="evidence" value="ECO:0007669"/>
    <property type="project" value="UniProtKB-KW"/>
</dbReference>
<keyword evidence="2" id="KW-1133">Transmembrane helix</keyword>
<gene>
    <name evidence="3" type="ORF">E2650_11175</name>
</gene>
<comment type="caution">
    <text evidence="3">The sequence shown here is derived from an EMBL/GenBank/DDBJ whole genome shotgun (WGS) entry which is preliminary data.</text>
</comment>
<keyword evidence="1" id="KW-0201">Cytochrome c-type biogenesis</keyword>
<dbReference type="PANTHER" id="PTHR47870">
    <property type="entry name" value="CYTOCHROME C-TYPE BIOGENESIS PROTEIN CCMH"/>
    <property type="match status" value="1"/>
</dbReference>
<organism evidence="3">
    <name type="scientific">Shewanella xiamenensis</name>
    <dbReference type="NCBI Taxonomy" id="332186"/>
    <lineage>
        <taxon>Bacteria</taxon>
        <taxon>Pseudomonadati</taxon>
        <taxon>Pseudomonadota</taxon>
        <taxon>Gammaproteobacteria</taxon>
        <taxon>Alteromonadales</taxon>
        <taxon>Shewanellaceae</taxon>
        <taxon>Shewanella</taxon>
    </lineage>
</organism>
<accession>A0A1E3UU46</accession>
<dbReference type="RefSeq" id="WP_037427341.1">
    <property type="nucleotide sequence ID" value="NZ_BLRE01000010.1"/>
</dbReference>
<dbReference type="InterPro" id="IPR051263">
    <property type="entry name" value="C-type_cytochrome_biogenesis"/>
</dbReference>
<reference evidence="3" key="1">
    <citation type="journal article" date="2019" name="Int J Environ Res Public Health">
        <title>Characterization of Chromosome-Mediated BlaOXA-894 in Shewanella xiamenensis Isolated from Pig Wastewater.</title>
        <authorList>
            <person name="Zou H."/>
            <person name="Zhou Z."/>
            <person name="Xia H."/>
            <person name="Zhao Q."/>
            <person name="Li X."/>
        </authorList>
    </citation>
    <scope>NUCLEOTIDE SEQUENCE</scope>
    <source>
        <strain evidence="3">2015oxa</strain>
    </source>
</reference>
<sequence>MASLGFTIALLLSGFVAWIFWQHARLNQQQTVAGLPLVSSGLPVLCSGVLLAMTLAIYSQTGRYQDWDKGIVNEHIDYLVAADITKAVRLVDDQPQNPLALMSLAQAYSAGGLYSDAVQTLDKLLALVGEDAEVLGAKANALYYRDGRQMTPQTQALIAQILAFAPFEPQTRMLQATDAYLHGRYQEAIDHWQALLSQPTAEINREAILNAIGKAQSKLNESGY</sequence>
<feature type="transmembrane region" description="Helical" evidence="2">
    <location>
        <begin position="41"/>
        <end position="59"/>
    </location>
</feature>
<dbReference type="AlphaFoldDB" id="A0A1E3UU46"/>
<evidence type="ECO:0000256" key="1">
    <source>
        <dbReference type="ARBA" id="ARBA00022748"/>
    </source>
</evidence>
<dbReference type="PANTHER" id="PTHR47870:SF1">
    <property type="entry name" value="CYTOCHROME C-TYPE BIOGENESIS PROTEIN CCMH"/>
    <property type="match status" value="1"/>
</dbReference>
<dbReference type="OrthoDB" id="6258553at2"/>
<name>A0A1E3UU46_9GAMM</name>
<dbReference type="GO" id="GO:0005886">
    <property type="term" value="C:plasma membrane"/>
    <property type="evidence" value="ECO:0007669"/>
    <property type="project" value="TreeGrafter"/>
</dbReference>
<dbReference type="Gene3D" id="1.25.40.10">
    <property type="entry name" value="Tetratricopeptide repeat domain"/>
    <property type="match status" value="1"/>
</dbReference>